<evidence type="ECO:0000313" key="4">
    <source>
        <dbReference type="Proteomes" id="UP001155586"/>
    </source>
</evidence>
<reference evidence="3" key="1">
    <citation type="submission" date="2022-02" db="EMBL/GenBank/DDBJ databases">
        <title>Vibrio sp. nov., a new bacterium isolated from Bohai sea, China.</title>
        <authorList>
            <person name="Yuan Y."/>
        </authorList>
    </citation>
    <scope>NUCLEOTIDE SEQUENCE</scope>
    <source>
        <strain evidence="3">DBSS07</strain>
    </source>
</reference>
<name>A0A9X3CGV4_9VIBR</name>
<protein>
    <submittedName>
        <fullName evidence="3">FIST C-terminal domain-containing protein</fullName>
    </submittedName>
</protein>
<evidence type="ECO:0000313" key="3">
    <source>
        <dbReference type="EMBL" id="MCW8335174.1"/>
    </source>
</evidence>
<dbReference type="PANTHER" id="PTHR40252">
    <property type="entry name" value="BLR0328 PROTEIN"/>
    <property type="match status" value="1"/>
</dbReference>
<dbReference type="Pfam" id="PF08495">
    <property type="entry name" value="FIST"/>
    <property type="match status" value="1"/>
</dbReference>
<feature type="domain" description="FIST C-domain" evidence="2">
    <location>
        <begin position="227"/>
        <end position="374"/>
    </location>
</feature>
<dbReference type="InterPro" id="IPR019494">
    <property type="entry name" value="FIST_C"/>
</dbReference>
<sequence>MHFSTHISVALNEPDAVAELASEIDREHLTTLACYYTQDHSANKLRSLLSHNFPGVPIMGASTCKGVMTEKGVHFGCVIGIMAIYDSGISSYGTATVTIAPCDNVTTSTQLAIEKALEKADRVGEVPGFVLLHATPGLEEKIIACIDDTFHTQVPIIGGSSADNHIKGHWSIFNEDLSTVQGVALQVFFPSSSLSTGFSAGYSPTEFVGTVTRANQRELLEIDHIPAQQIYREWVCDHAGVEVPKHFVFELVTKYPLGRIAGSLYEQPYYKLSHPISFSEEQGLLLFSDISEGDQVTLMSGDRDKLVGRATRVLKEAQRNSLRRDQIAGALSIFCAGPMLYLGEDIHRVQSMIVEELGDTPFICPFTFGEQGRFIGGENAHGNLMISSVVFYS</sequence>
<accession>A0A9X3CGV4</accession>
<dbReference type="EMBL" id="JAKRRX010000096">
    <property type="protein sequence ID" value="MCW8335174.1"/>
    <property type="molecule type" value="Genomic_DNA"/>
</dbReference>
<dbReference type="InterPro" id="IPR013702">
    <property type="entry name" value="FIST_domain_N"/>
</dbReference>
<organism evidence="3 4">
    <name type="scientific">Vibrio paucivorans</name>
    <dbReference type="NCBI Taxonomy" id="2829489"/>
    <lineage>
        <taxon>Bacteria</taxon>
        <taxon>Pseudomonadati</taxon>
        <taxon>Pseudomonadota</taxon>
        <taxon>Gammaproteobacteria</taxon>
        <taxon>Vibrionales</taxon>
        <taxon>Vibrionaceae</taxon>
        <taxon>Vibrio</taxon>
    </lineage>
</organism>
<dbReference type="PANTHER" id="PTHR40252:SF2">
    <property type="entry name" value="BLR0328 PROTEIN"/>
    <property type="match status" value="1"/>
</dbReference>
<proteinExistence type="predicted"/>
<comment type="caution">
    <text evidence="3">The sequence shown here is derived from an EMBL/GenBank/DDBJ whole genome shotgun (WGS) entry which is preliminary data.</text>
</comment>
<dbReference type="AlphaFoldDB" id="A0A9X3CGV4"/>
<dbReference type="Proteomes" id="UP001155586">
    <property type="component" value="Unassembled WGS sequence"/>
</dbReference>
<keyword evidence="4" id="KW-1185">Reference proteome</keyword>
<dbReference type="Pfam" id="PF10442">
    <property type="entry name" value="FIST_C"/>
    <property type="match status" value="1"/>
</dbReference>
<gene>
    <name evidence="3" type="ORF">MD483_15240</name>
</gene>
<feature type="domain" description="FIST" evidence="1">
    <location>
        <begin position="28"/>
        <end position="226"/>
    </location>
</feature>
<evidence type="ECO:0000259" key="2">
    <source>
        <dbReference type="SMART" id="SM01204"/>
    </source>
</evidence>
<dbReference type="SMART" id="SM01204">
    <property type="entry name" value="FIST_C"/>
    <property type="match status" value="1"/>
</dbReference>
<dbReference type="SMART" id="SM00897">
    <property type="entry name" value="FIST"/>
    <property type="match status" value="1"/>
</dbReference>
<evidence type="ECO:0000259" key="1">
    <source>
        <dbReference type="SMART" id="SM00897"/>
    </source>
</evidence>